<dbReference type="SUPFAM" id="SSF53822">
    <property type="entry name" value="Periplasmic binding protein-like I"/>
    <property type="match status" value="1"/>
</dbReference>
<dbReference type="PANTHER" id="PTHR35271:SF1">
    <property type="entry name" value="ABC TRANSPORTER, SUBSTRATE-BINDING LIPOPROTEIN"/>
    <property type="match status" value="1"/>
</dbReference>
<proteinExistence type="predicted"/>
<dbReference type="EMBL" id="MARB01000031">
    <property type="protein sequence ID" value="ODJ85924.1"/>
    <property type="molecule type" value="Genomic_DNA"/>
</dbReference>
<evidence type="ECO:0000313" key="2">
    <source>
        <dbReference type="Proteomes" id="UP000094769"/>
    </source>
</evidence>
<sequence length="362" mass="40469">MQEAPVLFDCVHPEVYLLSSVATLTRYCLVLLLLVGADELLSAPQTGRLYRLFILDSQQGSPYMDVRLAMLQSLEQYGYVEGKNLQLYLHTAGNDINKGAAILKTEAGKDYDVYYMGGTTATVAAKQVMYGGTQSVVFASPTDPVGIGVIDGFDIPPKSNFTGVSYPVPVKSRFRFIRELMPDVKRIGLIYADMPQSHSYNAWIKAMLKDDPQFKDLEVIFRRVPLVKGEEGDRRMAEMALPLIKELDSQVDLFMKPHDQLGARRQFAELVHAYSSKPLIGLVKNDVMQEWGAMAAIFPSHRSMGQQAAIMIRDLFEGKPIKRIFPQWPARFGYAVDLQKARQFGITVPVGLLQLAGENILK</sequence>
<gene>
    <name evidence="1" type="ORF">CODIS_38190</name>
</gene>
<keyword evidence="2" id="KW-1185">Reference proteome</keyword>
<dbReference type="InterPro" id="IPR007487">
    <property type="entry name" value="ABC_transpt-TYRBP-like"/>
</dbReference>
<reference evidence="1 2" key="1">
    <citation type="submission" date="2016-06" db="EMBL/GenBank/DDBJ databases">
        <title>Genome sequence of endosymbiont of Candidatus Endolucinida thiodiazotropha.</title>
        <authorList>
            <person name="Poehlein A."/>
            <person name="Koenig S."/>
            <person name="Heiden S.E."/>
            <person name="Thuermer A."/>
            <person name="Voget S."/>
            <person name="Daniel R."/>
            <person name="Markert S."/>
            <person name="Gros O."/>
            <person name="Schweder T."/>
        </authorList>
    </citation>
    <scope>NUCLEOTIDE SEQUENCE [LARGE SCALE GENOMIC DNA]</scope>
    <source>
        <strain evidence="1 2">COS</strain>
    </source>
</reference>
<dbReference type="InterPro" id="IPR028082">
    <property type="entry name" value="Peripla_BP_I"/>
</dbReference>
<evidence type="ECO:0000313" key="1">
    <source>
        <dbReference type="EMBL" id="ODJ85924.1"/>
    </source>
</evidence>
<dbReference type="Gene3D" id="3.40.50.2300">
    <property type="match status" value="2"/>
</dbReference>
<dbReference type="PANTHER" id="PTHR35271">
    <property type="entry name" value="ABC TRANSPORTER, SUBSTRATE-BINDING LIPOPROTEIN-RELATED"/>
    <property type="match status" value="1"/>
</dbReference>
<accession>A0A7Z0VIQ2</accession>
<dbReference type="AlphaFoldDB" id="A0A7Z0VIQ2"/>
<comment type="caution">
    <text evidence="1">The sequence shown here is derived from an EMBL/GenBank/DDBJ whole genome shotgun (WGS) entry which is preliminary data.</text>
</comment>
<dbReference type="Proteomes" id="UP000094769">
    <property type="component" value="Unassembled WGS sequence"/>
</dbReference>
<dbReference type="OrthoDB" id="9776955at2"/>
<organism evidence="1 2">
    <name type="scientific">Candidatus Thiodiazotropha endolucinida</name>
    <dbReference type="NCBI Taxonomy" id="1655433"/>
    <lineage>
        <taxon>Bacteria</taxon>
        <taxon>Pseudomonadati</taxon>
        <taxon>Pseudomonadota</taxon>
        <taxon>Gammaproteobacteria</taxon>
        <taxon>Chromatiales</taxon>
        <taxon>Sedimenticolaceae</taxon>
        <taxon>Candidatus Thiodiazotropha</taxon>
    </lineage>
</organism>
<dbReference type="Pfam" id="PF04392">
    <property type="entry name" value="ABC_sub_bind"/>
    <property type="match status" value="1"/>
</dbReference>
<protein>
    <submittedName>
        <fullName evidence="1">ABC transporter substrate binding protein</fullName>
    </submittedName>
</protein>
<name>A0A7Z0VIQ2_9GAMM</name>